<accession>A0A543EE36</accession>
<dbReference type="InterPro" id="IPR004869">
    <property type="entry name" value="MMPL_dom"/>
</dbReference>
<evidence type="ECO:0000259" key="8">
    <source>
        <dbReference type="PROSITE" id="PS50156"/>
    </source>
</evidence>
<dbReference type="PROSITE" id="PS50156">
    <property type="entry name" value="SSD"/>
    <property type="match status" value="1"/>
</dbReference>
<feature type="transmembrane region" description="Helical" evidence="7">
    <location>
        <begin position="237"/>
        <end position="256"/>
    </location>
</feature>
<evidence type="ECO:0000313" key="9">
    <source>
        <dbReference type="EMBL" id="TQM19865.1"/>
    </source>
</evidence>
<keyword evidence="5 7" id="KW-0472">Membrane</keyword>
<dbReference type="EMBL" id="VFPE01000007">
    <property type="protein sequence ID" value="TQM19865.1"/>
    <property type="molecule type" value="Genomic_DNA"/>
</dbReference>
<name>A0A543EE36_9MICO</name>
<feature type="transmembrane region" description="Helical" evidence="7">
    <location>
        <begin position="589"/>
        <end position="610"/>
    </location>
</feature>
<feature type="transmembrane region" description="Helical" evidence="7">
    <location>
        <begin position="407"/>
        <end position="431"/>
    </location>
</feature>
<dbReference type="PANTHER" id="PTHR33406">
    <property type="entry name" value="MEMBRANE PROTEIN MJ1562-RELATED"/>
    <property type="match status" value="1"/>
</dbReference>
<sequence>MSTVLYALGRWSYRHPWRVLVSWLLLLALAGGGAAVFMKGTDNSFSIPGTEAQEGIALLDRSFPQASGTSAQMVVVAADGDSVADAPYRSDIGDAVSQFEDIDGVIAVTDPYDEMVSGMVAEDESAAIVRLQFDGQSTDVSDETKSQLEDVAADLRDTLPAGSQVAMGGDLFSTSVPALSLIEAVGVLIALFVLIVTFRSFAVAWFPLVSALIGVGLAIALIYVSTAFASISSTTPMLAIMLGLAVGIDYALFIVARHQDQVRAGEDPEESAARATGTAGSAVVFAGVTVLIALIGLGFAGIPFLTTMGIAAAVAVAIAVVVAITLTPALLGFAKERVAGWGHGRKHRGMPLPGRRRAAEADATEAADDSAPDDAHADTRAATRAQTLTPAAKKPNRWVMLVTKHPLITTLAVVITLGVVAIPAASLALALPNAGQQPESSQARQAYDLTAEHFGAGANGPLIMTGTIVTSTDPLGLMDDLKTEIEKVPGVREVALATPNETADTGLIQIVPETGPDDPATAELVRALRDLAPELKDEYGVDLLVTGFTAVGIDISDQLGAALLPFGIFVVGLSLILLMIVFRSIWVPLTAALGYLLSVLAAFGVVSAVFEWGWGADLLHVDKTGPVISFMPIILMGVLFGLAMDYQVFLVSRMREDYVHARRGASSHATRSARDIAIGAVRSGFTASARVVTAAAVIMFAVFAAFVPEGDSSIKPIALGLAAGIAIDAFLVRMTLVPAVMALLGDKAWWMPRWLDRVLPHFDIEGEAVERELSLADWPEPGTTAVVVGEDVGVLADGGKSVGEVALFDGATFRVEPGGTLIATGDPRATRAFALVAAGRLAPTDGRLRVAGHLLPERAAWVRGHVGLALLGDADDRVDSLRRALSGRAELVVIDGVDALDGAERDQAAALLRDATAALAARATAERTPALTLLLTSRTDSAALALLADAHRPALSTLTLQTGATRSSTTAEVNA</sequence>
<dbReference type="PANTHER" id="PTHR33406:SF13">
    <property type="entry name" value="MEMBRANE PROTEIN YDFJ"/>
    <property type="match status" value="1"/>
</dbReference>
<feature type="transmembrane region" description="Helical" evidence="7">
    <location>
        <begin position="562"/>
        <end position="582"/>
    </location>
</feature>
<feature type="domain" description="SSD" evidence="8">
    <location>
        <begin position="208"/>
        <end position="333"/>
    </location>
</feature>
<evidence type="ECO:0000256" key="5">
    <source>
        <dbReference type="ARBA" id="ARBA00023136"/>
    </source>
</evidence>
<dbReference type="RefSeq" id="WP_141896541.1">
    <property type="nucleotide sequence ID" value="NZ_BAABLH010000004.1"/>
</dbReference>
<keyword evidence="2" id="KW-1003">Cell membrane</keyword>
<evidence type="ECO:0000256" key="2">
    <source>
        <dbReference type="ARBA" id="ARBA00022475"/>
    </source>
</evidence>
<feature type="compositionally biased region" description="Acidic residues" evidence="6">
    <location>
        <begin position="362"/>
        <end position="372"/>
    </location>
</feature>
<organism evidence="9 10">
    <name type="scientific">Microbacterium kyungheense</name>
    <dbReference type="NCBI Taxonomy" id="1263636"/>
    <lineage>
        <taxon>Bacteria</taxon>
        <taxon>Bacillati</taxon>
        <taxon>Actinomycetota</taxon>
        <taxon>Actinomycetes</taxon>
        <taxon>Micrococcales</taxon>
        <taxon>Microbacteriaceae</taxon>
        <taxon>Microbacterium</taxon>
    </lineage>
</organism>
<dbReference type="GO" id="GO:0022857">
    <property type="term" value="F:transmembrane transporter activity"/>
    <property type="evidence" value="ECO:0007669"/>
    <property type="project" value="InterPro"/>
</dbReference>
<dbReference type="InterPro" id="IPR001036">
    <property type="entry name" value="Acrflvin-R"/>
</dbReference>
<comment type="caution">
    <text evidence="9">The sequence shown here is derived from an EMBL/GenBank/DDBJ whole genome shotgun (WGS) entry which is preliminary data.</text>
</comment>
<feature type="region of interest" description="Disordered" evidence="6">
    <location>
        <begin position="343"/>
        <end position="380"/>
    </location>
</feature>
<feature type="transmembrane region" description="Helical" evidence="7">
    <location>
        <begin position="308"/>
        <end position="331"/>
    </location>
</feature>
<dbReference type="InterPro" id="IPR050545">
    <property type="entry name" value="Mycobact_MmpL"/>
</dbReference>
<keyword evidence="4 7" id="KW-1133">Transmembrane helix</keyword>
<dbReference type="InterPro" id="IPR000731">
    <property type="entry name" value="SSD"/>
</dbReference>
<evidence type="ECO:0000256" key="3">
    <source>
        <dbReference type="ARBA" id="ARBA00022692"/>
    </source>
</evidence>
<feature type="transmembrane region" description="Helical" evidence="7">
    <location>
        <begin position="630"/>
        <end position="652"/>
    </location>
</feature>
<evidence type="ECO:0000256" key="1">
    <source>
        <dbReference type="ARBA" id="ARBA00004651"/>
    </source>
</evidence>
<feature type="transmembrane region" description="Helical" evidence="7">
    <location>
        <begin position="687"/>
        <end position="707"/>
    </location>
</feature>
<dbReference type="OrthoDB" id="7051771at2"/>
<dbReference type="AlphaFoldDB" id="A0A543EE36"/>
<feature type="transmembrane region" description="Helical" evidence="7">
    <location>
        <begin position="719"/>
        <end position="744"/>
    </location>
</feature>
<dbReference type="Pfam" id="PF03176">
    <property type="entry name" value="MMPL"/>
    <property type="match status" value="2"/>
</dbReference>
<protein>
    <submittedName>
        <fullName evidence="9">RND superfamily putative drug exporter</fullName>
    </submittedName>
</protein>
<keyword evidence="3 7" id="KW-0812">Transmembrane</keyword>
<evidence type="ECO:0000256" key="4">
    <source>
        <dbReference type="ARBA" id="ARBA00022989"/>
    </source>
</evidence>
<feature type="transmembrane region" description="Helical" evidence="7">
    <location>
        <begin position="178"/>
        <end position="198"/>
    </location>
</feature>
<dbReference type="Gene3D" id="1.20.1640.10">
    <property type="entry name" value="Multidrug efflux transporter AcrB transmembrane domain"/>
    <property type="match status" value="2"/>
</dbReference>
<evidence type="ECO:0000256" key="7">
    <source>
        <dbReference type="SAM" id="Phobius"/>
    </source>
</evidence>
<dbReference type="GO" id="GO:0005886">
    <property type="term" value="C:plasma membrane"/>
    <property type="evidence" value="ECO:0007669"/>
    <property type="project" value="UniProtKB-SubCell"/>
</dbReference>
<keyword evidence="10" id="KW-1185">Reference proteome</keyword>
<gene>
    <name evidence="9" type="ORF">FB391_3705</name>
</gene>
<evidence type="ECO:0000313" key="10">
    <source>
        <dbReference type="Proteomes" id="UP000320235"/>
    </source>
</evidence>
<dbReference type="SUPFAM" id="SSF82866">
    <property type="entry name" value="Multidrug efflux transporter AcrB transmembrane domain"/>
    <property type="match status" value="2"/>
</dbReference>
<dbReference type="Proteomes" id="UP000320235">
    <property type="component" value="Unassembled WGS sequence"/>
</dbReference>
<comment type="subcellular location">
    <subcellularLocation>
        <location evidence="1">Cell membrane</location>
        <topology evidence="1">Multi-pass membrane protein</topology>
    </subcellularLocation>
</comment>
<feature type="transmembrane region" description="Helical" evidence="7">
    <location>
        <begin position="277"/>
        <end position="302"/>
    </location>
</feature>
<evidence type="ECO:0000256" key="6">
    <source>
        <dbReference type="SAM" id="MobiDB-lite"/>
    </source>
</evidence>
<reference evidence="9 10" key="1">
    <citation type="submission" date="2019-06" db="EMBL/GenBank/DDBJ databases">
        <title>Sequencing the genomes of 1000 actinobacteria strains.</title>
        <authorList>
            <person name="Klenk H.-P."/>
        </authorList>
    </citation>
    <scope>NUCLEOTIDE SEQUENCE [LARGE SCALE GENOMIC DNA]</scope>
    <source>
        <strain evidence="9 10">DSM 105492</strain>
    </source>
</reference>
<proteinExistence type="predicted"/>
<feature type="transmembrane region" description="Helical" evidence="7">
    <location>
        <begin position="205"/>
        <end position="231"/>
    </location>
</feature>
<dbReference type="PRINTS" id="PR00702">
    <property type="entry name" value="ACRIFLAVINRP"/>
</dbReference>